<dbReference type="CDD" id="cd20070">
    <property type="entry name" value="5TM_YidC_Alb3"/>
    <property type="match status" value="1"/>
</dbReference>
<proteinExistence type="inferred from homology"/>
<feature type="coiled-coil region" evidence="10">
    <location>
        <begin position="58"/>
        <end position="89"/>
    </location>
</feature>
<dbReference type="InterPro" id="IPR047196">
    <property type="entry name" value="YidC_ALB_C"/>
</dbReference>
<organism evidence="13 14">
    <name type="scientific">Candidatus Sungiibacteriota bacterium</name>
    <dbReference type="NCBI Taxonomy" id="2750080"/>
    <lineage>
        <taxon>Bacteria</taxon>
        <taxon>Candidatus Sungiibacteriota</taxon>
    </lineage>
</organism>
<dbReference type="GO" id="GO:0032977">
    <property type="term" value="F:membrane insertase activity"/>
    <property type="evidence" value="ECO:0007669"/>
    <property type="project" value="InterPro"/>
</dbReference>
<name>A0A931SAW7_9BACT</name>
<evidence type="ECO:0000256" key="5">
    <source>
        <dbReference type="ARBA" id="ARBA00022927"/>
    </source>
</evidence>
<keyword evidence="10" id="KW-0175">Coiled coil</keyword>
<evidence type="ECO:0000256" key="10">
    <source>
        <dbReference type="SAM" id="Coils"/>
    </source>
</evidence>
<dbReference type="Pfam" id="PF02096">
    <property type="entry name" value="60KD_IMP"/>
    <property type="match status" value="1"/>
</dbReference>
<evidence type="ECO:0000313" key="14">
    <source>
        <dbReference type="Proteomes" id="UP000724148"/>
    </source>
</evidence>
<feature type="domain" description="Membrane insertase YidC/Oxa/ALB C-terminal" evidence="12">
    <location>
        <begin position="30"/>
        <end position="224"/>
    </location>
</feature>
<keyword evidence="4 9" id="KW-0812">Transmembrane</keyword>
<dbReference type="EMBL" id="JACOZA010000006">
    <property type="protein sequence ID" value="MBI2096615.1"/>
    <property type="molecule type" value="Genomic_DNA"/>
</dbReference>
<keyword evidence="2" id="KW-0813">Transport</keyword>
<evidence type="ECO:0000256" key="1">
    <source>
        <dbReference type="ARBA" id="ARBA00004651"/>
    </source>
</evidence>
<keyword evidence="7 11" id="KW-0472">Membrane</keyword>
<dbReference type="GO" id="GO:0051205">
    <property type="term" value="P:protein insertion into membrane"/>
    <property type="evidence" value="ECO:0007669"/>
    <property type="project" value="TreeGrafter"/>
</dbReference>
<accession>A0A931SAW7</accession>
<reference evidence="13" key="1">
    <citation type="submission" date="2020-07" db="EMBL/GenBank/DDBJ databases">
        <title>Huge and variable diversity of episymbiotic CPR bacteria and DPANN archaea in groundwater ecosystems.</title>
        <authorList>
            <person name="He C.Y."/>
            <person name="Keren R."/>
            <person name="Whittaker M."/>
            <person name="Farag I.F."/>
            <person name="Doudna J."/>
            <person name="Cate J.H.D."/>
            <person name="Banfield J.F."/>
        </authorList>
    </citation>
    <scope>NUCLEOTIDE SEQUENCE</scope>
    <source>
        <strain evidence="13">NC_groundwater_193_Ag_S-0.1um_51_7</strain>
    </source>
</reference>
<dbReference type="PANTHER" id="PTHR12428:SF65">
    <property type="entry name" value="CYTOCHROME C OXIDASE ASSEMBLY PROTEIN COX18, MITOCHONDRIAL"/>
    <property type="match status" value="1"/>
</dbReference>
<evidence type="ECO:0000259" key="12">
    <source>
        <dbReference type="Pfam" id="PF02096"/>
    </source>
</evidence>
<evidence type="ECO:0000256" key="4">
    <source>
        <dbReference type="ARBA" id="ARBA00022692"/>
    </source>
</evidence>
<dbReference type="AlphaFoldDB" id="A0A931SAW7"/>
<dbReference type="NCBIfam" id="TIGR03592">
    <property type="entry name" value="yidC_oxa1_cterm"/>
    <property type="match status" value="1"/>
</dbReference>
<comment type="similarity">
    <text evidence="9">Belongs to the OXA1/ALB3/YidC family.</text>
</comment>
<keyword evidence="5" id="KW-0653">Protein transport</keyword>
<evidence type="ECO:0000256" key="2">
    <source>
        <dbReference type="ARBA" id="ARBA00022448"/>
    </source>
</evidence>
<comment type="subcellular location">
    <subcellularLocation>
        <location evidence="1">Cell membrane</location>
        <topology evidence="1">Multi-pass membrane protein</topology>
    </subcellularLocation>
    <subcellularLocation>
        <location evidence="9">Membrane</location>
        <topology evidence="9">Multi-pass membrane protein</topology>
    </subcellularLocation>
</comment>
<evidence type="ECO:0000256" key="8">
    <source>
        <dbReference type="ARBA" id="ARBA00023186"/>
    </source>
</evidence>
<evidence type="ECO:0000256" key="9">
    <source>
        <dbReference type="RuleBase" id="RU003945"/>
    </source>
</evidence>
<dbReference type="Proteomes" id="UP000724148">
    <property type="component" value="Unassembled WGS sequence"/>
</dbReference>
<keyword evidence="3" id="KW-1003">Cell membrane</keyword>
<gene>
    <name evidence="13" type="ORF">HYT40_00435</name>
</gene>
<evidence type="ECO:0000256" key="6">
    <source>
        <dbReference type="ARBA" id="ARBA00022989"/>
    </source>
</evidence>
<keyword evidence="6 11" id="KW-1133">Transmembrane helix</keyword>
<keyword evidence="8" id="KW-0143">Chaperone</keyword>
<comment type="caution">
    <text evidence="13">The sequence shown here is derived from an EMBL/GenBank/DDBJ whole genome shotgun (WGS) entry which is preliminary data.</text>
</comment>
<dbReference type="GO" id="GO:0005886">
    <property type="term" value="C:plasma membrane"/>
    <property type="evidence" value="ECO:0007669"/>
    <property type="project" value="UniProtKB-SubCell"/>
</dbReference>
<evidence type="ECO:0000256" key="7">
    <source>
        <dbReference type="ARBA" id="ARBA00023136"/>
    </source>
</evidence>
<protein>
    <submittedName>
        <fullName evidence="13">Membrane protein insertase YidC</fullName>
    </submittedName>
</protein>
<feature type="transmembrane region" description="Helical" evidence="11">
    <location>
        <begin position="29"/>
        <end position="48"/>
    </location>
</feature>
<evidence type="ECO:0000256" key="11">
    <source>
        <dbReference type="SAM" id="Phobius"/>
    </source>
</evidence>
<sequence>MTALYNALFYQPLVNSLVFLYETLPYQDLGLAIIGLTIFIRALLYPFVAKSLRAQKALSELQPEIRALQEKYKDKKEEQAKQLMELYRTRGVNPVSGCLPVLIQLPLLFALYHVFSNITNPEALNALYGFVPRPEFINSMAFGFLNLAEPSIPLAILAGLSQFLQGYLMPRHAAGAGGESQFAHAMQTQTIYFLPIVITVISFKFAAALPLYWTVLNIIGILQQEGFFLKNKKERAPK</sequence>
<dbReference type="GO" id="GO:0015031">
    <property type="term" value="P:protein transport"/>
    <property type="evidence" value="ECO:0007669"/>
    <property type="project" value="UniProtKB-KW"/>
</dbReference>
<dbReference type="InterPro" id="IPR028055">
    <property type="entry name" value="YidC/Oxa/ALB_C"/>
</dbReference>
<evidence type="ECO:0000256" key="3">
    <source>
        <dbReference type="ARBA" id="ARBA00022475"/>
    </source>
</evidence>
<dbReference type="InterPro" id="IPR001708">
    <property type="entry name" value="YidC/ALB3/OXA1/COX18"/>
</dbReference>
<dbReference type="PANTHER" id="PTHR12428">
    <property type="entry name" value="OXA1"/>
    <property type="match status" value="1"/>
</dbReference>
<feature type="transmembrane region" description="Helical" evidence="11">
    <location>
        <begin position="191"/>
        <end position="213"/>
    </location>
</feature>
<evidence type="ECO:0000313" key="13">
    <source>
        <dbReference type="EMBL" id="MBI2096615.1"/>
    </source>
</evidence>